<dbReference type="SUPFAM" id="SSF51905">
    <property type="entry name" value="FAD/NAD(P)-binding domain"/>
    <property type="match status" value="1"/>
</dbReference>
<evidence type="ECO:0000313" key="11">
    <source>
        <dbReference type="EMBL" id="ACX52045.1"/>
    </source>
</evidence>
<dbReference type="InterPro" id="IPR017900">
    <property type="entry name" value="4Fe4S_Fe_S_CS"/>
</dbReference>
<dbReference type="GO" id="GO:0051539">
    <property type="term" value="F:4 iron, 4 sulfur cluster binding"/>
    <property type="evidence" value="ECO:0007669"/>
    <property type="project" value="UniProtKB-KW"/>
</dbReference>
<dbReference type="Pfam" id="PF12838">
    <property type="entry name" value="Fer4_7"/>
    <property type="match status" value="1"/>
</dbReference>
<dbReference type="InterPro" id="IPR039650">
    <property type="entry name" value="HdrA-like"/>
</dbReference>
<gene>
    <name evidence="11" type="ordered locus">Adeg_0909</name>
</gene>
<reference evidence="11 12" key="1">
    <citation type="submission" date="2009-10" db="EMBL/GenBank/DDBJ databases">
        <title>Complete sequence of chromosome of Ammonifex degensii KC4.</title>
        <authorList>
            <consortium name="US DOE Joint Genome Institute"/>
            <person name="Kerfeld C."/>
            <person name="Goodner B."/>
            <person name="Huber H."/>
            <person name="Stetter K."/>
            <person name="Lucas S."/>
            <person name="Copeland A."/>
            <person name="Lapidus A."/>
            <person name="Glavina del Rio T."/>
            <person name="Dalin E."/>
            <person name="Tice H."/>
            <person name="Bruce D."/>
            <person name="Goodwin L."/>
            <person name="Pitluck S."/>
            <person name="Saunders E."/>
            <person name="Brettin T."/>
            <person name="Detter J.C."/>
            <person name="Han C."/>
            <person name="Larimer F."/>
            <person name="Land M."/>
            <person name="Hauser L."/>
            <person name="Kyrpides N."/>
            <person name="Ovchinnikova G."/>
            <person name="Richardson P."/>
        </authorList>
    </citation>
    <scope>NUCLEOTIDE SEQUENCE [LARGE SCALE GENOMIC DNA]</scope>
    <source>
        <strain evidence="12">DSM 10501 / KC4</strain>
    </source>
</reference>
<dbReference type="GO" id="GO:0046872">
    <property type="term" value="F:metal ion binding"/>
    <property type="evidence" value="ECO:0007669"/>
    <property type="project" value="UniProtKB-KW"/>
</dbReference>
<dbReference type="EMBL" id="CP001785">
    <property type="protein sequence ID" value="ACX52045.1"/>
    <property type="molecule type" value="Genomic_DNA"/>
</dbReference>
<dbReference type="InterPro" id="IPR017896">
    <property type="entry name" value="4Fe4S_Fe-S-bd"/>
</dbReference>
<dbReference type="PROSITE" id="PS00198">
    <property type="entry name" value="4FE4S_FER_1"/>
    <property type="match status" value="2"/>
</dbReference>
<organism evidence="11 12">
    <name type="scientific">Ammonifex degensii (strain DSM 10501 / KC4)</name>
    <dbReference type="NCBI Taxonomy" id="429009"/>
    <lineage>
        <taxon>Bacteria</taxon>
        <taxon>Bacillati</taxon>
        <taxon>Bacillota</taxon>
        <taxon>Clostridia</taxon>
        <taxon>Thermoanaerobacterales</taxon>
        <taxon>Thermoanaerobacteraceae</taxon>
        <taxon>Ammonifex</taxon>
    </lineage>
</organism>
<name>C9RCR8_AMMDK</name>
<dbReference type="eggNOG" id="COG1148">
    <property type="taxonomic scope" value="Bacteria"/>
</dbReference>
<evidence type="ECO:0000256" key="9">
    <source>
        <dbReference type="ARBA" id="ARBA00023014"/>
    </source>
</evidence>
<dbReference type="SUPFAM" id="SSF54862">
    <property type="entry name" value="4Fe-4S ferredoxins"/>
    <property type="match status" value="1"/>
</dbReference>
<dbReference type="Gene3D" id="3.30.70.20">
    <property type="match status" value="2"/>
</dbReference>
<dbReference type="GO" id="GO:0016491">
    <property type="term" value="F:oxidoreductase activity"/>
    <property type="evidence" value="ECO:0007669"/>
    <property type="project" value="UniProtKB-KW"/>
</dbReference>
<dbReference type="Pfam" id="PF00890">
    <property type="entry name" value="FAD_binding_2"/>
    <property type="match status" value="1"/>
</dbReference>
<keyword evidence="8" id="KW-0408">Iron</keyword>
<dbReference type="Gene3D" id="3.40.50.720">
    <property type="entry name" value="NAD(P)-binding Rossmann-like Domain"/>
    <property type="match status" value="1"/>
</dbReference>
<evidence type="ECO:0000256" key="2">
    <source>
        <dbReference type="ARBA" id="ARBA00006561"/>
    </source>
</evidence>
<evidence type="ECO:0000256" key="5">
    <source>
        <dbReference type="ARBA" id="ARBA00022723"/>
    </source>
</evidence>
<protein>
    <submittedName>
        <fullName evidence="11">4Fe-4S ferredoxin iron-sulfur binding domain protein</fullName>
    </submittedName>
</protein>
<comment type="similarity">
    <text evidence="2">Belongs to the HdrA family.</text>
</comment>
<accession>C9RCR8</accession>
<feature type="domain" description="4Fe-4S ferredoxin-type" evidence="10">
    <location>
        <begin position="237"/>
        <end position="266"/>
    </location>
</feature>
<keyword evidence="6" id="KW-0274">FAD</keyword>
<feature type="domain" description="4Fe-4S ferredoxin-type" evidence="10">
    <location>
        <begin position="611"/>
        <end position="639"/>
    </location>
</feature>
<feature type="domain" description="4Fe-4S ferredoxin-type" evidence="10">
    <location>
        <begin position="284"/>
        <end position="313"/>
    </location>
</feature>
<keyword evidence="5" id="KW-0479">Metal-binding</keyword>
<evidence type="ECO:0000256" key="1">
    <source>
        <dbReference type="ARBA" id="ARBA00001974"/>
    </source>
</evidence>
<dbReference type="Proteomes" id="UP000002620">
    <property type="component" value="Chromosome"/>
</dbReference>
<keyword evidence="12" id="KW-1185">Reference proteome</keyword>
<evidence type="ECO:0000256" key="8">
    <source>
        <dbReference type="ARBA" id="ARBA00023004"/>
    </source>
</evidence>
<dbReference type="STRING" id="429009.Adeg_0909"/>
<sequence>MPEEIKVGVYVCHCGGNISDVVNVGEVAAYASGLEGVAVARDYIFMCSNPGQGLIEKHIRQGRINRVVVACCSPRLHEATFRKALARAGLNPYLLEIANIREQCSWAHPDNPYRATEKAKDLVRMAVAKVKLAKPLENVRVPARPEVLVVGGGVAGLRAGLDLAERGFQVHIIEQSPFFGGRMAQLARVYPTEEEAPALLKKLFQKVAGHPRIRLYPATTLEEVEGFVGNWEVKIKQRPSLVDEKCDRCGRCEEVCPVEVPDPFNYGLSSRKAIYFPYRDAFPSRYAIDLDHCTRCGECVKACPRGLIKLDREEQTYSLSVGAIILATGFAPYEPKEGEYGYKVFPEVITLPQLVRLLSSSGPTRGELRLPRAPNTAQIKSVVFINCVGSRQLPKEGEKVNKYCSRYCCTAALQTAREVKRRYPETRIFVAYQDIRTYCRDCEDYYEGASNDGVVFLRYLPKEPPVVKRENGRLVVEVKDQLTFGETVTVPADLVVLVVGMEPSEGTKEMAAKLRLPVGEDGFLLEVHPKLRPVEVGVEGLFVAGTAQGPKDITETTLSASAAAVRASVLLARGQVELEPFVAEVYPERCNGCGICVEECSYGALKLKDGKVEVNEAVCQGCGACAAMCPQRALGVRGYTIDQFAAMIDAAVEEGVR</sequence>
<dbReference type="PANTHER" id="PTHR43498:SF1">
    <property type="entry name" value="COB--COM HETERODISULFIDE REDUCTASE IRON-SULFUR SUBUNIT A"/>
    <property type="match status" value="1"/>
</dbReference>
<evidence type="ECO:0000313" key="12">
    <source>
        <dbReference type="Proteomes" id="UP000002620"/>
    </source>
</evidence>
<dbReference type="InterPro" id="IPR036188">
    <property type="entry name" value="FAD/NAD-bd_sf"/>
</dbReference>
<dbReference type="HOGENOM" id="CLU_020302_0_0_9"/>
<comment type="cofactor">
    <cofactor evidence="1">
        <name>FAD</name>
        <dbReference type="ChEBI" id="CHEBI:57692"/>
    </cofactor>
</comment>
<dbReference type="KEGG" id="adg:Adeg_0909"/>
<dbReference type="InterPro" id="IPR003953">
    <property type="entry name" value="FAD-dep_OxRdtase_2_FAD-bd"/>
</dbReference>
<dbReference type="Pfam" id="PF13187">
    <property type="entry name" value="Fer4_9"/>
    <property type="match status" value="1"/>
</dbReference>
<feature type="domain" description="4Fe-4S ferredoxin-type" evidence="10">
    <location>
        <begin position="581"/>
        <end position="610"/>
    </location>
</feature>
<evidence type="ECO:0000259" key="10">
    <source>
        <dbReference type="PROSITE" id="PS51379"/>
    </source>
</evidence>
<evidence type="ECO:0000256" key="7">
    <source>
        <dbReference type="ARBA" id="ARBA00023002"/>
    </source>
</evidence>
<dbReference type="RefSeq" id="WP_015738922.1">
    <property type="nucleotide sequence ID" value="NC_013385.1"/>
</dbReference>
<dbReference type="AlphaFoldDB" id="C9RCR8"/>
<keyword evidence="9" id="KW-0411">Iron-sulfur</keyword>
<keyword evidence="7" id="KW-0560">Oxidoreductase</keyword>
<keyword evidence="3" id="KW-0004">4Fe-4S</keyword>
<keyword evidence="4" id="KW-0285">Flavoprotein</keyword>
<dbReference type="PANTHER" id="PTHR43498">
    <property type="entry name" value="FERREDOXIN:COB-COM HETERODISULFIDE REDUCTASE SUBUNIT A"/>
    <property type="match status" value="1"/>
</dbReference>
<evidence type="ECO:0000256" key="3">
    <source>
        <dbReference type="ARBA" id="ARBA00022485"/>
    </source>
</evidence>
<evidence type="ECO:0000256" key="4">
    <source>
        <dbReference type="ARBA" id="ARBA00022630"/>
    </source>
</evidence>
<proteinExistence type="inferred from homology"/>
<dbReference type="PROSITE" id="PS51379">
    <property type="entry name" value="4FE4S_FER_2"/>
    <property type="match status" value="4"/>
</dbReference>
<evidence type="ECO:0000256" key="6">
    <source>
        <dbReference type="ARBA" id="ARBA00022827"/>
    </source>
</evidence>